<feature type="compositionally biased region" description="Polar residues" evidence="3">
    <location>
        <begin position="2187"/>
        <end position="2215"/>
    </location>
</feature>
<feature type="compositionally biased region" description="Polar residues" evidence="3">
    <location>
        <begin position="2115"/>
        <end position="2130"/>
    </location>
</feature>
<dbReference type="CDD" id="cd22711">
    <property type="entry name" value="FHA_AFDN"/>
    <property type="match status" value="1"/>
</dbReference>
<feature type="compositionally biased region" description="Low complexity" evidence="3">
    <location>
        <begin position="1548"/>
        <end position="1560"/>
    </location>
</feature>
<dbReference type="STRING" id="400727.A0A2T7P3B8"/>
<dbReference type="Gene3D" id="2.30.42.10">
    <property type="match status" value="1"/>
</dbReference>
<dbReference type="OrthoDB" id="6260541at2759"/>
<feature type="compositionally biased region" description="Basic and acidic residues" evidence="3">
    <location>
        <begin position="1191"/>
        <end position="1200"/>
    </location>
</feature>
<feature type="compositionally biased region" description="Basic and acidic residues" evidence="3">
    <location>
        <begin position="167"/>
        <end position="179"/>
    </location>
</feature>
<evidence type="ECO:0000256" key="3">
    <source>
        <dbReference type="SAM" id="MobiDB-lite"/>
    </source>
</evidence>
<feature type="compositionally biased region" description="Polar residues" evidence="3">
    <location>
        <begin position="495"/>
        <end position="510"/>
    </location>
</feature>
<feature type="domain" description="Dilute" evidence="6">
    <location>
        <begin position="604"/>
        <end position="854"/>
    </location>
</feature>
<feature type="compositionally biased region" description="Polar residues" evidence="3">
    <location>
        <begin position="188"/>
        <end position="198"/>
    </location>
</feature>
<dbReference type="InterPro" id="IPR029071">
    <property type="entry name" value="Ubiquitin-like_domsf"/>
</dbReference>
<dbReference type="Proteomes" id="UP000245119">
    <property type="component" value="Linkage Group LG6"/>
</dbReference>
<feature type="compositionally biased region" description="Polar residues" evidence="3">
    <location>
        <begin position="1463"/>
        <end position="1482"/>
    </location>
</feature>
<dbReference type="FunFam" id="3.10.20.90:FF:000025">
    <property type="entry name" value="Afadin, adherens junction formation factor"/>
    <property type="match status" value="1"/>
</dbReference>
<dbReference type="PROSITE" id="PS51126">
    <property type="entry name" value="DILUTE"/>
    <property type="match status" value="1"/>
</dbReference>
<evidence type="ECO:0000259" key="4">
    <source>
        <dbReference type="PROSITE" id="PS50106"/>
    </source>
</evidence>
<feature type="region of interest" description="Disordered" evidence="3">
    <location>
        <begin position="470"/>
        <end position="489"/>
    </location>
</feature>
<feature type="compositionally biased region" description="Polar residues" evidence="3">
    <location>
        <begin position="2305"/>
        <end position="2316"/>
    </location>
</feature>
<feature type="compositionally biased region" description="Polar residues" evidence="3">
    <location>
        <begin position="1523"/>
        <end position="1536"/>
    </location>
</feature>
<feature type="compositionally biased region" description="Polar residues" evidence="3">
    <location>
        <begin position="1100"/>
        <end position="1110"/>
    </location>
</feature>
<evidence type="ECO:0000313" key="8">
    <source>
        <dbReference type="Proteomes" id="UP000245119"/>
    </source>
</evidence>
<dbReference type="SUPFAM" id="SSF49879">
    <property type="entry name" value="SMAD/FHA domain"/>
    <property type="match status" value="1"/>
</dbReference>
<feature type="compositionally biased region" description="Polar residues" evidence="3">
    <location>
        <begin position="1402"/>
        <end position="1423"/>
    </location>
</feature>
<dbReference type="EMBL" id="PZQS01000006">
    <property type="protein sequence ID" value="PVD27925.1"/>
    <property type="molecule type" value="Genomic_DNA"/>
</dbReference>
<evidence type="ECO:0000256" key="1">
    <source>
        <dbReference type="ARBA" id="ARBA00022889"/>
    </source>
</evidence>
<feature type="compositionally biased region" description="Basic and acidic residues" evidence="3">
    <location>
        <begin position="343"/>
        <end position="355"/>
    </location>
</feature>
<dbReference type="SUPFAM" id="SSF54236">
    <property type="entry name" value="Ubiquitin-like"/>
    <property type="match status" value="2"/>
</dbReference>
<feature type="compositionally biased region" description="Polar residues" evidence="3">
    <location>
        <begin position="1772"/>
        <end position="1789"/>
    </location>
</feature>
<dbReference type="Pfam" id="PF01843">
    <property type="entry name" value="DIL"/>
    <property type="match status" value="1"/>
</dbReference>
<evidence type="ECO:0000259" key="5">
    <source>
        <dbReference type="PROSITE" id="PS50200"/>
    </source>
</evidence>
<dbReference type="InterPro" id="IPR008984">
    <property type="entry name" value="SMAD_FHA_dom_sf"/>
</dbReference>
<dbReference type="InterPro" id="IPR037977">
    <property type="entry name" value="CBD_Afadin"/>
</dbReference>
<feature type="domain" description="PDZ" evidence="4">
    <location>
        <begin position="944"/>
        <end position="1029"/>
    </location>
</feature>
<evidence type="ECO:0000259" key="6">
    <source>
        <dbReference type="PROSITE" id="PS51126"/>
    </source>
</evidence>
<feature type="compositionally biased region" description="Low complexity" evidence="3">
    <location>
        <begin position="1724"/>
        <end position="1734"/>
    </location>
</feature>
<evidence type="ECO:0008006" key="9">
    <source>
        <dbReference type="Google" id="ProtNLM"/>
    </source>
</evidence>
<dbReference type="GO" id="GO:0005911">
    <property type="term" value="C:cell-cell junction"/>
    <property type="evidence" value="ECO:0007669"/>
    <property type="project" value="InterPro"/>
</dbReference>
<dbReference type="GO" id="GO:0007155">
    <property type="term" value="P:cell adhesion"/>
    <property type="evidence" value="ECO:0007669"/>
    <property type="project" value="UniProtKB-KW"/>
</dbReference>
<feature type="compositionally biased region" description="Pro residues" evidence="3">
    <location>
        <begin position="1636"/>
        <end position="1652"/>
    </location>
</feature>
<feature type="compositionally biased region" description="Basic and acidic residues" evidence="3">
    <location>
        <begin position="2131"/>
        <end position="2145"/>
    </location>
</feature>
<reference evidence="7 8" key="1">
    <citation type="submission" date="2018-04" db="EMBL/GenBank/DDBJ databases">
        <title>The genome of golden apple snail Pomacea canaliculata provides insight into stress tolerance and invasive adaptation.</title>
        <authorList>
            <person name="Liu C."/>
            <person name="Liu B."/>
            <person name="Ren Y."/>
            <person name="Zhang Y."/>
            <person name="Wang H."/>
            <person name="Li S."/>
            <person name="Jiang F."/>
            <person name="Yin L."/>
            <person name="Zhang G."/>
            <person name="Qian W."/>
            <person name="Fan W."/>
        </authorList>
    </citation>
    <scope>NUCLEOTIDE SEQUENCE [LARGE SCALE GENOMIC DNA]</scope>
    <source>
        <strain evidence="7">SZHN2017</strain>
        <tissue evidence="7">Muscle</tissue>
    </source>
</reference>
<dbReference type="CDD" id="cd01781">
    <property type="entry name" value="RA2_Afadin"/>
    <property type="match status" value="1"/>
</dbReference>
<dbReference type="SMART" id="SM00314">
    <property type="entry name" value="RA"/>
    <property type="match status" value="2"/>
</dbReference>
<dbReference type="InterPro" id="IPR001478">
    <property type="entry name" value="PDZ"/>
</dbReference>
<feature type="region of interest" description="Disordered" evidence="3">
    <location>
        <begin position="2290"/>
        <end position="2316"/>
    </location>
</feature>
<dbReference type="SUPFAM" id="SSF50156">
    <property type="entry name" value="PDZ domain-like"/>
    <property type="match status" value="1"/>
</dbReference>
<dbReference type="CDD" id="cd06789">
    <property type="entry name" value="PDZ_AFDN-like"/>
    <property type="match status" value="1"/>
</dbReference>
<feature type="domain" description="Ras-associating" evidence="5">
    <location>
        <begin position="227"/>
        <end position="330"/>
    </location>
</feature>
<dbReference type="CDD" id="cd01782">
    <property type="entry name" value="RA1_Afadin"/>
    <property type="match status" value="1"/>
</dbReference>
<comment type="caution">
    <text evidence="7">The sequence shown here is derived from an EMBL/GenBank/DDBJ whole genome shotgun (WGS) entry which is preliminary data.</text>
</comment>
<dbReference type="FunFam" id="2.30.42.10:FF:000032">
    <property type="entry name" value="Afadin isoform A"/>
    <property type="match status" value="1"/>
</dbReference>
<dbReference type="InterPro" id="IPR036034">
    <property type="entry name" value="PDZ_sf"/>
</dbReference>
<dbReference type="Pfam" id="PF00498">
    <property type="entry name" value="FHA"/>
    <property type="match status" value="1"/>
</dbReference>
<dbReference type="InterPro" id="IPR000159">
    <property type="entry name" value="RA_dom"/>
</dbReference>
<feature type="compositionally biased region" description="Polar residues" evidence="3">
    <location>
        <begin position="1201"/>
        <end position="1222"/>
    </location>
</feature>
<feature type="region of interest" description="Disordered" evidence="3">
    <location>
        <begin position="1307"/>
        <end position="1829"/>
    </location>
</feature>
<feature type="region of interest" description="Disordered" evidence="3">
    <location>
        <begin position="495"/>
        <end position="537"/>
    </location>
</feature>
<feature type="compositionally biased region" description="Polar residues" evidence="3">
    <location>
        <begin position="2146"/>
        <end position="2159"/>
    </location>
</feature>
<dbReference type="CDD" id="cd15471">
    <property type="entry name" value="Myo5p-like_CBD_afadin"/>
    <property type="match status" value="1"/>
</dbReference>
<keyword evidence="2" id="KW-0175">Coiled coil</keyword>
<feature type="compositionally biased region" description="Low complexity" evidence="3">
    <location>
        <begin position="1246"/>
        <end position="1258"/>
    </location>
</feature>
<feature type="compositionally biased region" description="Polar residues" evidence="3">
    <location>
        <begin position="2239"/>
        <end position="2248"/>
    </location>
</feature>
<feature type="compositionally biased region" description="Basic and acidic residues" evidence="3">
    <location>
        <begin position="134"/>
        <end position="149"/>
    </location>
</feature>
<dbReference type="InterPro" id="IPR002710">
    <property type="entry name" value="Dilute_dom"/>
</dbReference>
<keyword evidence="8" id="KW-1185">Reference proteome</keyword>
<feature type="compositionally biased region" description="Polar residues" evidence="3">
    <location>
        <begin position="1118"/>
        <end position="1135"/>
    </location>
</feature>
<feature type="compositionally biased region" description="Low complexity" evidence="3">
    <location>
        <begin position="1084"/>
        <end position="1094"/>
    </location>
</feature>
<organism evidence="7 8">
    <name type="scientific">Pomacea canaliculata</name>
    <name type="common">Golden apple snail</name>
    <dbReference type="NCBI Taxonomy" id="400727"/>
    <lineage>
        <taxon>Eukaryota</taxon>
        <taxon>Metazoa</taxon>
        <taxon>Spiralia</taxon>
        <taxon>Lophotrochozoa</taxon>
        <taxon>Mollusca</taxon>
        <taxon>Gastropoda</taxon>
        <taxon>Caenogastropoda</taxon>
        <taxon>Architaenioglossa</taxon>
        <taxon>Ampullarioidea</taxon>
        <taxon>Ampullariidae</taxon>
        <taxon>Pomacea</taxon>
    </lineage>
</organism>
<dbReference type="SMART" id="SM00228">
    <property type="entry name" value="PDZ"/>
    <property type="match status" value="1"/>
</dbReference>
<dbReference type="Gene3D" id="3.10.20.90">
    <property type="entry name" value="Phosphatidylinositol 3-kinase Catalytic Subunit, Chain A, domain 1"/>
    <property type="match status" value="2"/>
</dbReference>
<feature type="compositionally biased region" description="Low complexity" evidence="3">
    <location>
        <begin position="1790"/>
        <end position="1816"/>
    </location>
</feature>
<dbReference type="Gene3D" id="2.60.200.20">
    <property type="match status" value="1"/>
</dbReference>
<dbReference type="Pfam" id="PF00788">
    <property type="entry name" value="RA"/>
    <property type="match status" value="2"/>
</dbReference>
<gene>
    <name evidence="7" type="ORF">C0Q70_10501</name>
</gene>
<keyword evidence="1" id="KW-0130">Cell adhesion</keyword>
<sequence>MARQSPERERLTQLINQWNVDHYELFELSKPNEDLEFHGVVRFYFQGGDGANVITKCVRVSSTATTKDVIETLIEKFRPDMRMLTQNKYALYEVHVNGEERRLADLEKPLWVQLNWGKDVREGRFLLKNENEETVRDRTKLGFPPKEETNPNFKRKLSKREKKEKKKRDQELAKQDDSMAGKLYSEAPESSFTRSISNPEAVMRRRRQQKLEKKLAQMQSREGGPDSGGTLKIYGGSLRPDVPYKTLLLSTADTTLAVVREAMEKYGLEKEDPEEYCLVEVLLPPGSREYHGDSAGDERVLDDSECPLAIVMQHPENRGHVIFQLRRRKENQKQRSKSRPRAVSHDDLRKTHEHSVTQVDKLPYLVELNPRDGKPRKHLLPLNVTEVGRDKPRNPGNQVLQLQGPDIQPRHCVIAHTEGIVTITPSTRNSEIFIDQRPVYETTMLRHGMTVQFGRNHLYRFVDPRIEEVSKQPVPAPRSLPPQETNFDLDGHVETVSSQQGPRQNKSQAPQRDALQGRAPTTQFPSANGHENPPDLLPASLEYRLEAEDRLLQATILEVNSRAVQFKLAPTYTLYMAVRRLWAARTQLGIAPHNHSQMVSDFVRKTSKFIQQAIQEHHNNPTALAFWMANASEVLHFFKQDADIQVYSSDSQELLAEAVQMAFHHLVRCLQGDLQRVMPAFLNPSSVVDDENAPPDPYAHGSPVLTDVLNTLSAAMTLLRRCRVNAALTIQLFSQLFHFINMWLFNILVMEPQLRLCTRAWGLRLKRRLGRVEAWAEKQGLELAADCHLCRIIQAAHLLQAPKATADDITNISSTCFKLNSLQLRALLTQYIPDAGEPPVSPGFVERVVVIAENMADELTRTDGREVRLEEDADLHLPFLLPEDGYSCDTIRGIPSGLPEFVTQLTNICHLIPNPKASGSWTVYMGPSHLELPSPTGGQPEIMTVSFKKVKGSMGLSIVAAVGEGLQERGIYIKSVVPGGAAALDGRLKAGDQLLEVDGKSLIGLSQDKAAELMTQTGDVVTLRVAKQGAIYHGLATLLSEPSPVTQRHQMKDGPGGVTGPSMMRGEEGPPPYIDRRQNGPSEPQRVPQNQQRPVPQPRSQAGQVMQTNRDGPDRLRSPSTGNLASNQYSPQDPGSYNRREIDPRSKSTSNLHVDTSFERTDLHPHMRGAASVGMLHPSAQGYPQYPPAGQRHDNLHSDYENQPQGNASSGPGSYHETNQNVKPGVGNIVPNSQHLQPGGHRPSDRSSVSSRTSSNSARDMRPQSAYYDTQGPHDDYNSFGARPKSEDVSNKLREWQDKYDPQAQMYRDVNGNNHSPPYVNQNQGFRSSDGPGQSAGQSRGPSRELDMNQGPQFASHNAALKPSDSANHSPPYTNIGAMSHSRAQQPSEPKLTAHQRLFGNQGVTQSSSSGASKTGGNSQQRPPNLYENAVQEPPQPFQRLPSESDKSKPVIMPKPSVATKKPQPNSQPSEVSFSVTDNRQIQPGFYGNSSRSGAGSGGPQQYQQVGYPDQRGPTDLTDSRNRTQQQDLRSPQQDPRSLHQNEPRSLQQQDSKSPQQQDPRSFMQDPKTVHLQDPRSFQQQNQYVLHPQDPRILQQDARLGPQYTIDPRQGYSMQKFPSLRGDPGPYGYPANQSDLPPPPLHDLPPELPPPPVEHEELPPLPPPPVQDIYEQQLQEEQRRMMEALSSDSTLIQPYDRFGPPGSVGGSDMQPRPPSTVYNPLHHGMQQSQGQGQQAPNYQNINFVSEVRANSGPASQVPPPIPQPSMEHNVYEQYNSRSQPSISQTQRTVPASPYQQQQTPATQPPQSSSQTSSGYSMASAWDREEKEKAQELQAEELFRAREAEIAELESRMNFLSQPELERLRKLKLEHEFQRRVREIDEKGDYEVDDDDMSERLFTRERLIQSLKDDLEKSQQRLQELSHRQMLQDAQKEKERLQRLERRLEMMEKDKLEMKERMEKRSQRRVRDHQELLRQQREAREKQRQNYEEQKKLLMMEEEKMRLQREEEVAKRRQMERERMQELQIARDNEEARQRAEVRRQKDDYITQQMLQQQQQRQEQNREIRVADERRRLESFGGGGGGVGVATNNGVSTLTNNNTHLNNGVGAGNRPATSGLGYQQYMNLPPSQAQTLEKENLAPPPPERRSSYNMSVTRNSSDYTSLPFPQAPAQQPLQQQQNPNPAPAKKSVSFNTSMNTYQERTPSHSFSSDHNFSPVDQVSEESNEVFQSPLKRHTPAPQVRQESTPNVIGSQEVYRDPRSRIEAEKAHLNPNKRPVNERMSFRDKMKYFAQEAGEDMPKNKPKASKTLRNIESQLNGQ</sequence>
<dbReference type="InterPro" id="IPR028842">
    <property type="entry name" value="Afadin"/>
</dbReference>
<dbReference type="PANTHER" id="PTHR10398:SF2">
    <property type="entry name" value="AFADIN"/>
    <property type="match status" value="1"/>
</dbReference>
<dbReference type="InterPro" id="IPR000253">
    <property type="entry name" value="FHA_dom"/>
</dbReference>
<feature type="compositionally biased region" description="Basic and acidic residues" evidence="3">
    <location>
        <begin position="2252"/>
        <end position="2266"/>
    </location>
</feature>
<evidence type="ECO:0000256" key="2">
    <source>
        <dbReference type="SAM" id="Coils"/>
    </source>
</evidence>
<protein>
    <recommendedName>
        <fullName evidence="9">Afadin</fullName>
    </recommendedName>
</protein>
<feature type="compositionally biased region" description="Basic and acidic residues" evidence="3">
    <location>
        <begin position="1156"/>
        <end position="1165"/>
    </location>
</feature>
<feature type="coiled-coil region" evidence="2">
    <location>
        <begin position="1903"/>
        <end position="2069"/>
    </location>
</feature>
<dbReference type="PANTHER" id="PTHR10398">
    <property type="entry name" value="AFADIN"/>
    <property type="match status" value="1"/>
</dbReference>
<feature type="compositionally biased region" description="Basic residues" evidence="3">
    <location>
        <begin position="325"/>
        <end position="342"/>
    </location>
</feature>
<dbReference type="OMA" id="PSLAFWM"/>
<name>A0A2T7P3B8_POMCA</name>
<feature type="compositionally biased region" description="Low complexity" evidence="3">
    <location>
        <begin position="2092"/>
        <end position="2102"/>
    </location>
</feature>
<feature type="compositionally biased region" description="Low complexity" evidence="3">
    <location>
        <begin position="1488"/>
        <end position="1509"/>
    </location>
</feature>
<accession>A0A2T7P3B8</accession>
<evidence type="ECO:0000313" key="7">
    <source>
        <dbReference type="EMBL" id="PVD27925.1"/>
    </source>
</evidence>
<feature type="compositionally biased region" description="Low complexity" evidence="3">
    <location>
        <begin position="2161"/>
        <end position="2178"/>
    </location>
</feature>
<dbReference type="PROSITE" id="PS50106">
    <property type="entry name" value="PDZ"/>
    <property type="match status" value="1"/>
</dbReference>
<dbReference type="SMART" id="SM01132">
    <property type="entry name" value="DIL"/>
    <property type="match status" value="1"/>
</dbReference>
<proteinExistence type="predicted"/>
<feature type="region of interest" description="Disordered" evidence="3">
    <location>
        <begin position="1042"/>
        <end position="1291"/>
    </location>
</feature>
<dbReference type="GO" id="GO:0007165">
    <property type="term" value="P:signal transduction"/>
    <property type="evidence" value="ECO:0007669"/>
    <property type="project" value="InterPro"/>
</dbReference>
<dbReference type="PROSITE" id="PS50200">
    <property type="entry name" value="RA"/>
    <property type="match status" value="2"/>
</dbReference>
<feature type="compositionally biased region" description="Basic residues" evidence="3">
    <location>
        <begin position="153"/>
        <end position="166"/>
    </location>
</feature>
<feature type="region of interest" description="Disordered" evidence="3">
    <location>
        <begin position="2071"/>
        <end position="2276"/>
    </location>
</feature>
<feature type="domain" description="Ras-associating" evidence="5">
    <location>
        <begin position="37"/>
        <end position="132"/>
    </location>
</feature>
<feature type="region of interest" description="Disordered" evidence="3">
    <location>
        <begin position="325"/>
        <end position="355"/>
    </location>
</feature>
<feature type="region of interest" description="Disordered" evidence="3">
    <location>
        <begin position="134"/>
        <end position="229"/>
    </location>
</feature>
<feature type="compositionally biased region" description="Polar residues" evidence="3">
    <location>
        <begin position="1311"/>
        <end position="1341"/>
    </location>
</feature>
<dbReference type="Pfam" id="PF00595">
    <property type="entry name" value="PDZ"/>
    <property type="match status" value="1"/>
</dbReference>